<dbReference type="AlphaFoldDB" id="A0A1W4WZS8"/>
<dbReference type="InParanoid" id="A0A1W4WZS8"/>
<dbReference type="GO" id="GO:0009890">
    <property type="term" value="P:negative regulation of biosynthetic process"/>
    <property type="evidence" value="ECO:0007669"/>
    <property type="project" value="InterPro"/>
</dbReference>
<organism evidence="1 2">
    <name type="scientific">Agrilus planipennis</name>
    <name type="common">Emerald ash borer</name>
    <name type="synonym">Agrilus marcopoli</name>
    <dbReference type="NCBI Taxonomy" id="224129"/>
    <lineage>
        <taxon>Eukaryota</taxon>
        <taxon>Metazoa</taxon>
        <taxon>Ecdysozoa</taxon>
        <taxon>Arthropoda</taxon>
        <taxon>Hexapoda</taxon>
        <taxon>Insecta</taxon>
        <taxon>Pterygota</taxon>
        <taxon>Neoptera</taxon>
        <taxon>Endopterygota</taxon>
        <taxon>Coleoptera</taxon>
        <taxon>Polyphaga</taxon>
        <taxon>Elateriformia</taxon>
        <taxon>Buprestoidea</taxon>
        <taxon>Buprestidae</taxon>
        <taxon>Agrilinae</taxon>
        <taxon>Agrilus</taxon>
    </lineage>
</organism>
<proteinExistence type="predicted"/>
<reference evidence="2" key="1">
    <citation type="submission" date="2025-08" db="UniProtKB">
        <authorList>
            <consortium name="RefSeq"/>
        </authorList>
    </citation>
    <scope>IDENTIFICATION</scope>
    <source>
        <tissue evidence="2">Entire body</tissue>
    </source>
</reference>
<accession>A0A1W4WZS8</accession>
<dbReference type="STRING" id="224129.A0A1W4WZS8"/>
<dbReference type="Proteomes" id="UP000192223">
    <property type="component" value="Unplaced"/>
</dbReference>
<keyword evidence="1" id="KW-1185">Reference proteome</keyword>
<sequence length="94" mass="10432">MEIPAKIVMSSGTHSYYIAVKASLHSSDTAVFGLNDEEEIALAKRFEDYKKEVINGILLKTPPIDLINALSELGYKVVCTTGEAEIVWTMKRDI</sequence>
<evidence type="ECO:0000313" key="1">
    <source>
        <dbReference type="Proteomes" id="UP000192223"/>
    </source>
</evidence>
<dbReference type="OrthoDB" id="6380740at2759"/>
<name>A0A1W4WZS8_AGRPL</name>
<dbReference type="GeneID" id="112903856"/>
<protein>
    <submittedName>
        <fullName evidence="2">Uncharacterized protein LOC112903856</fullName>
    </submittedName>
</protein>
<dbReference type="Gene3D" id="3.30.1410.10">
    <property type="entry name" value="GTP cyclohydrolase I feedback regulatory protein GFRP"/>
    <property type="match status" value="1"/>
</dbReference>
<dbReference type="KEGG" id="apln:112903856"/>
<evidence type="ECO:0000313" key="2">
    <source>
        <dbReference type="RefSeq" id="XP_018329391.1"/>
    </source>
</evidence>
<dbReference type="InterPro" id="IPR036717">
    <property type="entry name" value="GFRP_sf"/>
</dbReference>
<dbReference type="RefSeq" id="XP_018329391.1">
    <property type="nucleotide sequence ID" value="XM_018473889.2"/>
</dbReference>
<gene>
    <name evidence="2" type="primary">LOC112903856</name>
</gene>